<evidence type="ECO:0000256" key="1">
    <source>
        <dbReference type="SAM" id="Coils"/>
    </source>
</evidence>
<evidence type="ECO:0000313" key="3">
    <source>
        <dbReference type="Proteomes" id="UP000692954"/>
    </source>
</evidence>
<accession>A0A8S1RCX9</accession>
<keyword evidence="3" id="KW-1185">Reference proteome</keyword>
<evidence type="ECO:0000313" key="2">
    <source>
        <dbReference type="EMBL" id="CAD8125868.1"/>
    </source>
</evidence>
<gene>
    <name evidence="2" type="ORF">PSON_ATCC_30995.1.T1630005</name>
</gene>
<protein>
    <submittedName>
        <fullName evidence="2">Uncharacterized protein</fullName>
    </submittedName>
</protein>
<proteinExistence type="predicted"/>
<reference evidence="2" key="1">
    <citation type="submission" date="2021-01" db="EMBL/GenBank/DDBJ databases">
        <authorList>
            <consortium name="Genoscope - CEA"/>
            <person name="William W."/>
        </authorList>
    </citation>
    <scope>NUCLEOTIDE SEQUENCE</scope>
</reference>
<sequence length="160" mass="19452">MLDIIDEIQENFQSAKSKFEYLEENKNLKYDQDNEEKQDYDQIQKINDLKDKIADSKEQEKRKKEKASIQLYLKILQINFSKNFTFLNLLQFYDYILLMLLPKLDFYLYPPCRFTIEKHLALHIQIDNIYTFYHHILQSCPFSNLNSIQVLQYSIIFILY</sequence>
<name>A0A8S1RCX9_9CILI</name>
<organism evidence="2 3">
    <name type="scientific">Paramecium sonneborni</name>
    <dbReference type="NCBI Taxonomy" id="65129"/>
    <lineage>
        <taxon>Eukaryota</taxon>
        <taxon>Sar</taxon>
        <taxon>Alveolata</taxon>
        <taxon>Ciliophora</taxon>
        <taxon>Intramacronucleata</taxon>
        <taxon>Oligohymenophorea</taxon>
        <taxon>Peniculida</taxon>
        <taxon>Parameciidae</taxon>
        <taxon>Paramecium</taxon>
    </lineage>
</organism>
<keyword evidence="1" id="KW-0175">Coiled coil</keyword>
<feature type="coiled-coil region" evidence="1">
    <location>
        <begin position="5"/>
        <end position="66"/>
    </location>
</feature>
<dbReference type="AlphaFoldDB" id="A0A8S1RCX9"/>
<comment type="caution">
    <text evidence="2">The sequence shown here is derived from an EMBL/GenBank/DDBJ whole genome shotgun (WGS) entry which is preliminary data.</text>
</comment>
<dbReference type="Proteomes" id="UP000692954">
    <property type="component" value="Unassembled WGS sequence"/>
</dbReference>
<dbReference type="EMBL" id="CAJJDN010000163">
    <property type="protein sequence ID" value="CAD8125868.1"/>
    <property type="molecule type" value="Genomic_DNA"/>
</dbReference>